<evidence type="ECO:0000256" key="1">
    <source>
        <dbReference type="ARBA" id="ARBA00022741"/>
    </source>
</evidence>
<dbReference type="PANTHER" id="PTHR13710">
    <property type="entry name" value="DNA HELICASE RECQ FAMILY MEMBER"/>
    <property type="match status" value="1"/>
</dbReference>
<dbReference type="Proteomes" id="UP001219605">
    <property type="component" value="Chromosome"/>
</dbReference>
<name>A0ABY7ZRM3_9ACTN</name>
<feature type="domain" description="Helicase ATP-binding" evidence="6">
    <location>
        <begin position="164"/>
        <end position="353"/>
    </location>
</feature>
<evidence type="ECO:0000259" key="6">
    <source>
        <dbReference type="PROSITE" id="PS51192"/>
    </source>
</evidence>
<dbReference type="InterPro" id="IPR001650">
    <property type="entry name" value="Helicase_C-like"/>
</dbReference>
<sequence>MERSWTDDEADRLRAILVGQPAGGTFKDALYQRVADVMGQGGGSDLDLAVLVRHLVRRWRLIPAYSDEVSVSLDVSARLRRSADQVGLREVSPGQWVARPWEPHWQKFDIGRHPDRPDDAAAPGSRWSTPDGDRELPAADPFFLASTGFNTYRTPGQRAACRAVVSAKPGSTIIAMLPTGSGKTEVALSLADSRRASATLIVVPTVALAYDFERRFREHYAPRMVRGDPSQLKFAWTGDTQEDVREQMRSRVLSGKQPLLVTSPESMTRALRNTLAEAAARGRLAGFVVDEAHLVTHWGRSFRPEFRMLADLRRDLLSRVGEYDAPVTLLLSATLGSYEIADLHELFSDPGPCALIAANALRAEPEMWIGSTEDAEERKRWVLDAVDHLPRPLALYVTRPEEATTWARWLRDHGYGQQRVRVVTGQTGGTERQAVLTGLRAGVDGSPPTVDLVVATSAFGLGIDYPHLRSVVHACLPETVDRWYQEIGRGGRDGEPSAAVLLTHLPADIKEADSLGVTLLTPRKAHKRWRNLWEHRIRLGTGDSRAISAFLDLEEHSGFSREGSYNRRWNAHLVQGLVELKVLRRRLAYIEDTRDLPPAAPGRTRDWVAVEVVRTDHEELEFWEEHWEPWRQKQMARSGAMLGTMAELARKTMPACTAIANYYEPGEEPYRLFGHAADTAAIAERCGRCPGCRAGGVRRAAEPHPAPRHSWPVATGFVADLDDLAAAAAAADGLIVLHDPYPDSVAAELAGALLARGVRHFSGVGVPETGTAATIFVDPEPISPGDLTPCSSFVGYLNDRRVPASWLIARLRRSARHPFGPERVYDVLLVRTGASIGNRAVGRDIGALDASTALHVLGGRA</sequence>
<keyword evidence="1" id="KW-0547">Nucleotide-binding</keyword>
<evidence type="ECO:0000313" key="9">
    <source>
        <dbReference type="Proteomes" id="UP001219605"/>
    </source>
</evidence>
<dbReference type="SMART" id="SM00487">
    <property type="entry name" value="DEXDc"/>
    <property type="match status" value="1"/>
</dbReference>
<keyword evidence="9" id="KW-1185">Reference proteome</keyword>
<keyword evidence="4" id="KW-0413">Isomerase</keyword>
<evidence type="ECO:0000256" key="3">
    <source>
        <dbReference type="ARBA" id="ARBA00023125"/>
    </source>
</evidence>
<dbReference type="Pfam" id="PF00271">
    <property type="entry name" value="Helicase_C"/>
    <property type="match status" value="1"/>
</dbReference>
<feature type="domain" description="Helicase C-terminal" evidence="7">
    <location>
        <begin position="381"/>
        <end position="528"/>
    </location>
</feature>
<evidence type="ECO:0000256" key="5">
    <source>
        <dbReference type="SAM" id="MobiDB-lite"/>
    </source>
</evidence>
<dbReference type="SUPFAM" id="SSF52540">
    <property type="entry name" value="P-loop containing nucleoside triphosphate hydrolases"/>
    <property type="match status" value="1"/>
</dbReference>
<dbReference type="NCBIfam" id="NF041063">
    <property type="entry name" value="DpdF"/>
    <property type="match status" value="1"/>
</dbReference>
<dbReference type="InterPro" id="IPR014001">
    <property type="entry name" value="Helicase_ATP-bd"/>
</dbReference>
<gene>
    <name evidence="8" type="primary">dpdF</name>
    <name evidence="8" type="ORF">PVK37_30530</name>
</gene>
<reference evidence="8 9" key="1">
    <citation type="submission" date="2023-02" db="EMBL/GenBank/DDBJ databases">
        <authorList>
            <person name="Mo P."/>
        </authorList>
    </citation>
    <scope>NUCLEOTIDE SEQUENCE [LARGE SCALE GENOMIC DNA]</scope>
    <source>
        <strain evidence="8 9">HUAS 3</strain>
    </source>
</reference>
<dbReference type="InterPro" id="IPR027417">
    <property type="entry name" value="P-loop_NTPase"/>
</dbReference>
<feature type="compositionally biased region" description="Basic and acidic residues" evidence="5">
    <location>
        <begin position="108"/>
        <end position="119"/>
    </location>
</feature>
<proteinExistence type="predicted"/>
<dbReference type="PANTHER" id="PTHR13710:SF153">
    <property type="entry name" value="RECQ-LIKE DNA HELICASE BLM"/>
    <property type="match status" value="1"/>
</dbReference>
<dbReference type="InterPro" id="IPR011545">
    <property type="entry name" value="DEAD/DEAH_box_helicase_dom"/>
</dbReference>
<dbReference type="PROSITE" id="PS51194">
    <property type="entry name" value="HELICASE_CTER"/>
    <property type="match status" value="1"/>
</dbReference>
<keyword evidence="2" id="KW-0067">ATP-binding</keyword>
<dbReference type="PROSITE" id="PS51192">
    <property type="entry name" value="HELICASE_ATP_BIND_1"/>
    <property type="match status" value="1"/>
</dbReference>
<feature type="region of interest" description="Disordered" evidence="5">
    <location>
        <begin position="108"/>
        <end position="133"/>
    </location>
</feature>
<dbReference type="EMBL" id="CP118615">
    <property type="protein sequence ID" value="WDZ84713.1"/>
    <property type="molecule type" value="Genomic_DNA"/>
</dbReference>
<keyword evidence="3" id="KW-0238">DNA-binding</keyword>
<evidence type="ECO:0000259" key="7">
    <source>
        <dbReference type="PROSITE" id="PS51194"/>
    </source>
</evidence>
<evidence type="ECO:0000256" key="4">
    <source>
        <dbReference type="ARBA" id="ARBA00023235"/>
    </source>
</evidence>
<accession>A0ABY7ZRM3</accession>
<dbReference type="Gene3D" id="3.40.50.300">
    <property type="entry name" value="P-loop containing nucleotide triphosphate hydrolases"/>
    <property type="match status" value="2"/>
</dbReference>
<protein>
    <submittedName>
        <fullName evidence="8">Protein DpdF</fullName>
    </submittedName>
</protein>
<dbReference type="RefSeq" id="WP_275031298.1">
    <property type="nucleotide sequence ID" value="NZ_CP118615.1"/>
</dbReference>
<dbReference type="Pfam" id="PF00270">
    <property type="entry name" value="DEAD"/>
    <property type="match status" value="1"/>
</dbReference>
<evidence type="ECO:0000313" key="8">
    <source>
        <dbReference type="EMBL" id="WDZ84713.1"/>
    </source>
</evidence>
<dbReference type="SMART" id="SM00490">
    <property type="entry name" value="HELICc"/>
    <property type="match status" value="1"/>
</dbReference>
<organism evidence="8 9">
    <name type="scientific">Micromonospora cathayae</name>
    <dbReference type="NCBI Taxonomy" id="3028804"/>
    <lineage>
        <taxon>Bacteria</taxon>
        <taxon>Bacillati</taxon>
        <taxon>Actinomycetota</taxon>
        <taxon>Actinomycetes</taxon>
        <taxon>Micromonosporales</taxon>
        <taxon>Micromonosporaceae</taxon>
        <taxon>Micromonospora</taxon>
    </lineage>
</organism>
<evidence type="ECO:0000256" key="2">
    <source>
        <dbReference type="ARBA" id="ARBA00022840"/>
    </source>
</evidence>